<keyword evidence="9" id="KW-0408">Iron</keyword>
<keyword evidence="12" id="KW-0732">Signal</keyword>
<dbReference type="InterPro" id="IPR015168">
    <property type="entry name" value="SsuA/THI5"/>
</dbReference>
<comment type="similarity">
    <text evidence="3">Belongs to the NMT1/THI5 family.</text>
</comment>
<evidence type="ECO:0000259" key="13">
    <source>
        <dbReference type="Pfam" id="PF09084"/>
    </source>
</evidence>
<comment type="function">
    <text evidence="1">Responsible for the formation of the pyrimidine heterocycle in the thiamine biosynthesis pathway. Catalyzes the formation of hydroxymethylpyrimidine phosphate (HMP-P) from histidine and pyridoxal phosphate (PLP). The protein uses PLP and the active site histidine to form HMP-P, generating an inactive enzyme. The enzyme can only undergo a single turnover, which suggests it is a suicide enzyme.</text>
</comment>
<dbReference type="Pfam" id="PF09084">
    <property type="entry name" value="NMT1"/>
    <property type="match status" value="1"/>
</dbReference>
<dbReference type="SUPFAM" id="SSF53850">
    <property type="entry name" value="Periplasmic binding protein-like II"/>
    <property type="match status" value="1"/>
</dbReference>
<evidence type="ECO:0000256" key="10">
    <source>
        <dbReference type="ARBA" id="ARBA00033171"/>
    </source>
</evidence>
<evidence type="ECO:0000313" key="15">
    <source>
        <dbReference type="Proteomes" id="UP000773614"/>
    </source>
</evidence>
<evidence type="ECO:0000256" key="8">
    <source>
        <dbReference type="ARBA" id="ARBA00022977"/>
    </source>
</evidence>
<reference evidence="14" key="1">
    <citation type="submission" date="2019-03" db="EMBL/GenBank/DDBJ databases">
        <title>Afifella sp. nov., isolated from activated sludge.</title>
        <authorList>
            <person name="Li Q."/>
            <person name="Liu Y."/>
        </authorList>
    </citation>
    <scope>NUCLEOTIDE SEQUENCE</scope>
    <source>
        <strain evidence="14">L72</strain>
    </source>
</reference>
<comment type="catalytic activity">
    <reaction evidence="11">
        <text>N(6)-(pyridoxal phosphate)-L-lysyl-[4-amino-5-hydroxymethyl-2-methylpyrimidine phosphate synthase] + L-histidyl-[4-amino-5-hydroxymethyl-2-methylpyrimidine phosphate synthase] + 2 Fe(3+) + 4 H2O = L-lysyl-[4-amino-5-hydroxymethyl-2-methylpyrimidine phosphate synthase] + (2S)-2-amino-5-hydroxy-4-oxopentanoyl-[4-amino-5-hydroxymethyl-2-methylpyrimidine phosphate synthase] + 4-amino-2-methyl-5-(phosphooxymethyl)pyrimidine + 3-oxopropanoate + 2 Fe(2+) + 2 H(+)</text>
        <dbReference type="Rhea" id="RHEA:65756"/>
        <dbReference type="Rhea" id="RHEA-COMP:16892"/>
        <dbReference type="Rhea" id="RHEA-COMP:16893"/>
        <dbReference type="Rhea" id="RHEA-COMP:16894"/>
        <dbReference type="Rhea" id="RHEA-COMP:16895"/>
        <dbReference type="ChEBI" id="CHEBI:15377"/>
        <dbReference type="ChEBI" id="CHEBI:15378"/>
        <dbReference type="ChEBI" id="CHEBI:29033"/>
        <dbReference type="ChEBI" id="CHEBI:29034"/>
        <dbReference type="ChEBI" id="CHEBI:29969"/>
        <dbReference type="ChEBI" id="CHEBI:29979"/>
        <dbReference type="ChEBI" id="CHEBI:33190"/>
        <dbReference type="ChEBI" id="CHEBI:58354"/>
        <dbReference type="ChEBI" id="CHEBI:143915"/>
        <dbReference type="ChEBI" id="CHEBI:157692"/>
    </reaction>
    <physiologicalReaction direction="left-to-right" evidence="11">
        <dbReference type="Rhea" id="RHEA:65757"/>
    </physiologicalReaction>
</comment>
<dbReference type="GO" id="GO:0009228">
    <property type="term" value="P:thiamine biosynthetic process"/>
    <property type="evidence" value="ECO:0007669"/>
    <property type="project" value="UniProtKB-KW"/>
</dbReference>
<comment type="subunit">
    <text evidence="4">Homodimer.</text>
</comment>
<dbReference type="GO" id="GO:0016740">
    <property type="term" value="F:transferase activity"/>
    <property type="evidence" value="ECO:0007669"/>
    <property type="project" value="UniProtKB-KW"/>
</dbReference>
<evidence type="ECO:0000256" key="12">
    <source>
        <dbReference type="SAM" id="SignalP"/>
    </source>
</evidence>
<dbReference type="Proteomes" id="UP000773614">
    <property type="component" value="Unassembled WGS sequence"/>
</dbReference>
<evidence type="ECO:0000256" key="5">
    <source>
        <dbReference type="ARBA" id="ARBA00022679"/>
    </source>
</evidence>
<proteinExistence type="inferred from homology"/>
<comment type="pathway">
    <text evidence="2">Cofactor biosynthesis; thiamine diphosphate biosynthesis.</text>
</comment>
<evidence type="ECO:0000256" key="9">
    <source>
        <dbReference type="ARBA" id="ARBA00023004"/>
    </source>
</evidence>
<keyword evidence="8" id="KW-0784">Thiamine biosynthesis</keyword>
<evidence type="ECO:0000313" key="14">
    <source>
        <dbReference type="EMBL" id="MYZ49644.1"/>
    </source>
</evidence>
<dbReference type="AlphaFoldDB" id="A0A964T754"/>
<feature type="signal peptide" evidence="12">
    <location>
        <begin position="1"/>
        <end position="16"/>
    </location>
</feature>
<dbReference type="EMBL" id="SPKJ01000086">
    <property type="protein sequence ID" value="MYZ49644.1"/>
    <property type="molecule type" value="Genomic_DNA"/>
</dbReference>
<evidence type="ECO:0000256" key="6">
    <source>
        <dbReference type="ARBA" id="ARBA00022723"/>
    </source>
</evidence>
<feature type="chain" id="PRO_5038110016" description="Thiamine pyrimidine synthase" evidence="12">
    <location>
        <begin position="17"/>
        <end position="313"/>
    </location>
</feature>
<sequence length="313" mass="32536">MLALAVIAATIVSARAAEVNFITDFGFNGRHAYYYVALDKGYYKDEGLDVTILRGQGSADAIKKVASGAATLGFADAGSLVLARGNDGVPVKLVAIVYAQPPQAVFALAGGDIKSPKDLEGKTIADTAFSANRLLFPAYAKAVGVDPDKVSWVTADGAALPTMLATGRVEAIGQFTVGEPLLAAVTAPKTLVRFGYKDALSYYGNGIIATDATIAENPDLVKAFVRATLKGMRDAFADPAAAGAIMAKYQKQVDPAVAEGETKLVAELAEVPGRPLGAIDPERVANTIKVVAENMKLNAAVAPEDLYAPGFVE</sequence>
<evidence type="ECO:0000256" key="7">
    <source>
        <dbReference type="ARBA" id="ARBA00022898"/>
    </source>
</evidence>
<dbReference type="OrthoDB" id="8196780at2"/>
<evidence type="ECO:0000256" key="11">
    <source>
        <dbReference type="ARBA" id="ARBA00048179"/>
    </source>
</evidence>
<evidence type="ECO:0000256" key="1">
    <source>
        <dbReference type="ARBA" id="ARBA00003469"/>
    </source>
</evidence>
<dbReference type="Gene3D" id="3.40.190.10">
    <property type="entry name" value="Periplasmic binding protein-like II"/>
    <property type="match status" value="2"/>
</dbReference>
<dbReference type="PANTHER" id="PTHR31528">
    <property type="entry name" value="4-AMINO-5-HYDROXYMETHYL-2-METHYLPYRIMIDINE PHOSPHATE SYNTHASE THI11-RELATED"/>
    <property type="match status" value="1"/>
</dbReference>
<comment type="caution">
    <text evidence="14">The sequence shown here is derived from an EMBL/GenBank/DDBJ whole genome shotgun (WGS) entry which is preliminary data.</text>
</comment>
<keyword evidence="5" id="KW-0808">Transferase</keyword>
<evidence type="ECO:0000256" key="3">
    <source>
        <dbReference type="ARBA" id="ARBA00009406"/>
    </source>
</evidence>
<evidence type="ECO:0000256" key="2">
    <source>
        <dbReference type="ARBA" id="ARBA00004948"/>
    </source>
</evidence>
<keyword evidence="15" id="KW-1185">Reference proteome</keyword>
<dbReference type="InterPro" id="IPR027939">
    <property type="entry name" value="NMT1/THI5"/>
</dbReference>
<gene>
    <name evidence="14" type="ORF">E4O86_18220</name>
</gene>
<keyword evidence="7" id="KW-0663">Pyridoxal phosphate</keyword>
<dbReference type="PANTHER" id="PTHR31528:SF1">
    <property type="entry name" value="4-AMINO-5-HYDROXYMETHYL-2-METHYLPYRIMIDINE PHOSPHATE SYNTHASE THI11-RELATED"/>
    <property type="match status" value="1"/>
</dbReference>
<name>A0A964T754_9HYPH</name>
<accession>A0A964T754</accession>
<dbReference type="GO" id="GO:0046872">
    <property type="term" value="F:metal ion binding"/>
    <property type="evidence" value="ECO:0007669"/>
    <property type="project" value="UniProtKB-KW"/>
</dbReference>
<feature type="domain" description="SsuA/THI5-like" evidence="13">
    <location>
        <begin position="29"/>
        <end position="242"/>
    </location>
</feature>
<evidence type="ECO:0000256" key="4">
    <source>
        <dbReference type="ARBA" id="ARBA00011738"/>
    </source>
</evidence>
<organism evidence="14 15">
    <name type="scientific">Propylenella binzhouense</name>
    <dbReference type="NCBI Taxonomy" id="2555902"/>
    <lineage>
        <taxon>Bacteria</taxon>
        <taxon>Pseudomonadati</taxon>
        <taxon>Pseudomonadota</taxon>
        <taxon>Alphaproteobacteria</taxon>
        <taxon>Hyphomicrobiales</taxon>
        <taxon>Propylenellaceae</taxon>
        <taxon>Propylenella</taxon>
    </lineage>
</organism>
<protein>
    <recommendedName>
        <fullName evidence="10">Thiamine pyrimidine synthase</fullName>
    </recommendedName>
</protein>
<keyword evidence="6" id="KW-0479">Metal-binding</keyword>